<dbReference type="Proteomes" id="UP000610558">
    <property type="component" value="Unassembled WGS sequence"/>
</dbReference>
<dbReference type="PIRSF" id="PIRSF039032">
    <property type="entry name" value="HigB-2"/>
    <property type="match status" value="1"/>
</dbReference>
<keyword evidence="2" id="KW-1185">Reference proteome</keyword>
<reference evidence="1" key="1">
    <citation type="submission" date="2020-09" db="EMBL/GenBank/DDBJ databases">
        <authorList>
            <person name="Yoon J.-W."/>
        </authorList>
    </citation>
    <scope>NUCLEOTIDE SEQUENCE</scope>
    <source>
        <strain evidence="1">KMU-158</strain>
    </source>
</reference>
<organism evidence="1 2">
    <name type="scientific">Spongiibacter pelagi</name>
    <dbReference type="NCBI Taxonomy" id="2760804"/>
    <lineage>
        <taxon>Bacteria</taxon>
        <taxon>Pseudomonadati</taxon>
        <taxon>Pseudomonadota</taxon>
        <taxon>Gammaproteobacteria</taxon>
        <taxon>Cellvibrionales</taxon>
        <taxon>Spongiibacteraceae</taxon>
        <taxon>Spongiibacter</taxon>
    </lineage>
</organism>
<dbReference type="Pfam" id="PF06296">
    <property type="entry name" value="RelE"/>
    <property type="match status" value="1"/>
</dbReference>
<comment type="caution">
    <text evidence="1">The sequence shown here is derived from an EMBL/GenBank/DDBJ whole genome shotgun (WGS) entry which is preliminary data.</text>
</comment>
<evidence type="ECO:0000313" key="1">
    <source>
        <dbReference type="EMBL" id="MBD2857950.1"/>
    </source>
</evidence>
<name>A0A927C1U5_9GAMM</name>
<proteinExistence type="predicted"/>
<protein>
    <submittedName>
        <fullName evidence="1">Type II toxin-antitoxin system RelE/ParE family toxin</fullName>
    </submittedName>
</protein>
<dbReference type="EMBL" id="JACXLD010000001">
    <property type="protein sequence ID" value="MBD2857950.1"/>
    <property type="molecule type" value="Genomic_DNA"/>
</dbReference>
<accession>A0A927C1U5</accession>
<dbReference type="InterPro" id="IPR009387">
    <property type="entry name" value="HigB-2"/>
</dbReference>
<dbReference type="AlphaFoldDB" id="A0A927C1U5"/>
<evidence type="ECO:0000313" key="2">
    <source>
        <dbReference type="Proteomes" id="UP000610558"/>
    </source>
</evidence>
<dbReference type="RefSeq" id="WP_190762250.1">
    <property type="nucleotide sequence ID" value="NZ_JACXLD010000001.1"/>
</dbReference>
<gene>
    <name evidence="1" type="ORF">IB286_02945</name>
</gene>
<sequence>MQFIETPVFSRWLKANVSDEDFYRLQLELVADPRKGDVIKGTGGFRKIRIAYGEHGKRGGGRVIYYWFNEDQQVYLVMGYCKGEKSDLSEQEKQILKELAYQLKGK</sequence>